<dbReference type="Gene3D" id="1.20.1250.20">
    <property type="entry name" value="MFS general substrate transporter like domains"/>
    <property type="match status" value="1"/>
</dbReference>
<keyword evidence="3 6" id="KW-0812">Transmembrane</keyword>
<evidence type="ECO:0000256" key="3">
    <source>
        <dbReference type="ARBA" id="ARBA00022692"/>
    </source>
</evidence>
<dbReference type="AlphaFoldDB" id="A0A3E0HB30"/>
<evidence type="ECO:0000313" key="7">
    <source>
        <dbReference type="EMBL" id="REH41269.1"/>
    </source>
</evidence>
<comment type="subcellular location">
    <subcellularLocation>
        <location evidence="1">Cell membrane</location>
        <topology evidence="1">Multi-pass membrane protein</topology>
    </subcellularLocation>
</comment>
<organism evidence="7 8">
    <name type="scientific">Kutzneria buriramensis</name>
    <dbReference type="NCBI Taxonomy" id="1045776"/>
    <lineage>
        <taxon>Bacteria</taxon>
        <taxon>Bacillati</taxon>
        <taxon>Actinomycetota</taxon>
        <taxon>Actinomycetes</taxon>
        <taxon>Pseudonocardiales</taxon>
        <taxon>Pseudonocardiaceae</taxon>
        <taxon>Kutzneria</taxon>
    </lineage>
</organism>
<evidence type="ECO:0000313" key="8">
    <source>
        <dbReference type="Proteomes" id="UP000256269"/>
    </source>
</evidence>
<dbReference type="RefSeq" id="WP_116178423.1">
    <property type="nucleotide sequence ID" value="NZ_CP144375.1"/>
</dbReference>
<dbReference type="CDD" id="cd06173">
    <property type="entry name" value="MFS_MefA_like"/>
    <property type="match status" value="1"/>
</dbReference>
<keyword evidence="2" id="KW-1003">Cell membrane</keyword>
<feature type="transmembrane region" description="Helical" evidence="6">
    <location>
        <begin position="284"/>
        <end position="303"/>
    </location>
</feature>
<dbReference type="GO" id="GO:0022857">
    <property type="term" value="F:transmembrane transporter activity"/>
    <property type="evidence" value="ECO:0007669"/>
    <property type="project" value="InterPro"/>
</dbReference>
<dbReference type="PANTHER" id="PTHR23513:SF11">
    <property type="entry name" value="STAPHYLOFERRIN A TRANSPORTER"/>
    <property type="match status" value="1"/>
</dbReference>
<keyword evidence="8" id="KW-1185">Reference proteome</keyword>
<reference evidence="7 8" key="1">
    <citation type="submission" date="2018-08" db="EMBL/GenBank/DDBJ databases">
        <title>Genomic Encyclopedia of Archaeal and Bacterial Type Strains, Phase II (KMG-II): from individual species to whole genera.</title>
        <authorList>
            <person name="Goeker M."/>
        </authorList>
    </citation>
    <scope>NUCLEOTIDE SEQUENCE [LARGE SCALE GENOMIC DNA]</scope>
    <source>
        <strain evidence="7 8">DSM 45791</strain>
    </source>
</reference>
<proteinExistence type="predicted"/>
<dbReference type="OrthoDB" id="3690525at2"/>
<evidence type="ECO:0000256" key="1">
    <source>
        <dbReference type="ARBA" id="ARBA00004651"/>
    </source>
</evidence>
<comment type="caution">
    <text evidence="7">The sequence shown here is derived from an EMBL/GenBank/DDBJ whole genome shotgun (WGS) entry which is preliminary data.</text>
</comment>
<dbReference type="Proteomes" id="UP000256269">
    <property type="component" value="Unassembled WGS sequence"/>
</dbReference>
<keyword evidence="4 6" id="KW-1133">Transmembrane helix</keyword>
<feature type="transmembrane region" description="Helical" evidence="6">
    <location>
        <begin position="132"/>
        <end position="150"/>
    </location>
</feature>
<evidence type="ECO:0000256" key="4">
    <source>
        <dbReference type="ARBA" id="ARBA00022989"/>
    </source>
</evidence>
<dbReference type="InterPro" id="IPR011701">
    <property type="entry name" value="MFS"/>
</dbReference>
<name>A0A3E0HB30_9PSEU</name>
<dbReference type="InterPro" id="IPR036259">
    <property type="entry name" value="MFS_trans_sf"/>
</dbReference>
<feature type="transmembrane region" description="Helical" evidence="6">
    <location>
        <begin position="34"/>
        <end position="54"/>
    </location>
</feature>
<dbReference type="Pfam" id="PF07690">
    <property type="entry name" value="MFS_1"/>
    <property type="match status" value="1"/>
</dbReference>
<gene>
    <name evidence="7" type="ORF">BCF44_112353</name>
</gene>
<feature type="transmembrane region" description="Helical" evidence="6">
    <location>
        <begin position="199"/>
        <end position="222"/>
    </location>
</feature>
<protein>
    <submittedName>
        <fullName evidence="7">Putative MFS family arabinose efflux permease</fullName>
    </submittedName>
</protein>
<dbReference type="PANTHER" id="PTHR23513">
    <property type="entry name" value="INTEGRAL MEMBRANE EFFLUX PROTEIN-RELATED"/>
    <property type="match status" value="1"/>
</dbReference>
<sequence length="387" mass="38985">MRAYYTAATLARLGDEMVATALTFFLLARTNDPALTGVALAAYALPSMLTGPVLGSWLDGTRHRRAVLAANQIALAASMVGVVVAPGWAAPPLAAIAGLALPMTSAGFSAMVPKLAGPARLARANSFDSMSFSGAAIAGPAVAGGLAKVVSPTGAVLAIAAAAAGSLVALAFVAPVPPSPHGRQPVLTGLRHMVRTPELRAVTVATTLSWGAMGLLIVALSLRTEQLGVGRDSAGFVLTVVEIGCVVTNIALIRLQGRWWVVLASLAAYGIVLGGWSLAGTFPVLLALALVAGLAFGPEFPALLSARQRFSPPELLSQVGATGASLRLGAYALGAALVGPLLTVFSAAGVIALVGGMQVASALVGWAVSRPARVPDAVATTGRRRSV</sequence>
<feature type="transmembrane region" description="Helical" evidence="6">
    <location>
        <begin position="234"/>
        <end position="252"/>
    </location>
</feature>
<feature type="transmembrane region" description="Helical" evidence="6">
    <location>
        <begin position="156"/>
        <end position="178"/>
    </location>
</feature>
<dbReference type="GO" id="GO:0005886">
    <property type="term" value="C:plasma membrane"/>
    <property type="evidence" value="ECO:0007669"/>
    <property type="project" value="UniProtKB-SubCell"/>
</dbReference>
<evidence type="ECO:0000256" key="5">
    <source>
        <dbReference type="ARBA" id="ARBA00023136"/>
    </source>
</evidence>
<keyword evidence="5 6" id="KW-0472">Membrane</keyword>
<evidence type="ECO:0000256" key="6">
    <source>
        <dbReference type="SAM" id="Phobius"/>
    </source>
</evidence>
<accession>A0A3E0HB30</accession>
<feature type="transmembrane region" description="Helical" evidence="6">
    <location>
        <begin position="259"/>
        <end position="278"/>
    </location>
</feature>
<evidence type="ECO:0000256" key="2">
    <source>
        <dbReference type="ARBA" id="ARBA00022475"/>
    </source>
</evidence>
<dbReference type="EMBL" id="QUNO01000012">
    <property type="protein sequence ID" value="REH41269.1"/>
    <property type="molecule type" value="Genomic_DNA"/>
</dbReference>
<dbReference type="SUPFAM" id="SSF103473">
    <property type="entry name" value="MFS general substrate transporter"/>
    <property type="match status" value="1"/>
</dbReference>